<sequence length="257" mass="27703">MPRLIDLSADVGEGYGSWTMGDDARLLDSLSSANVACGFHAGDPSTMRHTVELCRHRGVAIGAHPSFPDRVGFGRRTMQMSYDELFCDTVYQVGALAGFARAAGVRLQHVSPHGRLGNLVVTDEAYAAPVLDAIAAVDTELAVVTYSGVLERLARDRGMRVGLMGFPDRAYEDDGTLVSRQEPDAVVHETELIAERALRMVETGTIEARSGRTIEINVQTVLLHGDNDASVHAAIHVRRVLEEAGVEIAPLSEVLDA</sequence>
<gene>
    <name evidence="1" type="primary">pxpA</name>
    <name evidence="1" type="ORF">EXE57_16440</name>
</gene>
<dbReference type="EC" id="3.5.2.9" evidence="1"/>
<dbReference type="NCBIfam" id="NF003816">
    <property type="entry name" value="PRK05406.1-5"/>
    <property type="match status" value="1"/>
</dbReference>
<dbReference type="CDD" id="cd10787">
    <property type="entry name" value="LamB_YcsF_like"/>
    <property type="match status" value="1"/>
</dbReference>
<keyword evidence="2" id="KW-1185">Reference proteome</keyword>
<organism evidence="1 2">
    <name type="scientific">Nocardioides euryhalodurans</name>
    <dbReference type="NCBI Taxonomy" id="2518370"/>
    <lineage>
        <taxon>Bacteria</taxon>
        <taxon>Bacillati</taxon>
        <taxon>Actinomycetota</taxon>
        <taxon>Actinomycetes</taxon>
        <taxon>Propionibacteriales</taxon>
        <taxon>Nocardioidaceae</taxon>
        <taxon>Nocardioides</taxon>
    </lineage>
</organism>
<name>A0A4P7GNB7_9ACTN</name>
<dbReference type="RefSeq" id="WP_135079352.1">
    <property type="nucleotide sequence ID" value="NZ_CP038267.1"/>
</dbReference>
<dbReference type="Gene3D" id="3.20.20.370">
    <property type="entry name" value="Glycoside hydrolase/deacetylase"/>
    <property type="match status" value="1"/>
</dbReference>
<dbReference type="Pfam" id="PF03746">
    <property type="entry name" value="LamB_YcsF"/>
    <property type="match status" value="1"/>
</dbReference>
<dbReference type="GO" id="GO:0017168">
    <property type="term" value="F:5-oxoprolinase (ATP-hydrolyzing) activity"/>
    <property type="evidence" value="ECO:0007669"/>
    <property type="project" value="UniProtKB-EC"/>
</dbReference>
<dbReference type="PANTHER" id="PTHR30292">
    <property type="entry name" value="UNCHARACTERIZED PROTEIN YBGL-RELATED"/>
    <property type="match status" value="1"/>
</dbReference>
<proteinExistence type="predicted"/>
<reference evidence="1 2" key="1">
    <citation type="submission" date="2019-03" db="EMBL/GenBank/DDBJ databases">
        <title>Three New Species of Nocardioides, Nocardioides euryhalodurans sp. nov., Nocardioides seonyuensis sp. nov. and Nocardioides eburneoflavus sp. nov., Iolated from Soil.</title>
        <authorList>
            <person name="Roh S.G."/>
            <person name="Lee C."/>
            <person name="Kim M.-K."/>
            <person name="Kim S.B."/>
        </authorList>
    </citation>
    <scope>NUCLEOTIDE SEQUENCE [LARGE SCALE GENOMIC DNA]</scope>
    <source>
        <strain evidence="1 2">MMS17-SY117</strain>
    </source>
</reference>
<dbReference type="AlphaFoldDB" id="A0A4P7GNB7"/>
<dbReference type="InterPro" id="IPR011330">
    <property type="entry name" value="Glyco_hydro/deAcase_b/a-brl"/>
</dbReference>
<protein>
    <submittedName>
        <fullName evidence="1">5-oxoprolinase subunit PxpA</fullName>
        <ecNumber evidence="1">3.5.2.9</ecNumber>
    </submittedName>
</protein>
<dbReference type="OrthoDB" id="9773478at2"/>
<dbReference type="NCBIfam" id="NF003814">
    <property type="entry name" value="PRK05406.1-3"/>
    <property type="match status" value="1"/>
</dbReference>
<accession>A0A4P7GNB7</accession>
<keyword evidence="1" id="KW-0378">Hydrolase</keyword>
<evidence type="ECO:0000313" key="2">
    <source>
        <dbReference type="Proteomes" id="UP000294894"/>
    </source>
</evidence>
<dbReference type="SUPFAM" id="SSF88713">
    <property type="entry name" value="Glycoside hydrolase/deacetylase"/>
    <property type="match status" value="1"/>
</dbReference>
<dbReference type="Proteomes" id="UP000294894">
    <property type="component" value="Chromosome"/>
</dbReference>
<dbReference type="EMBL" id="CP038267">
    <property type="protein sequence ID" value="QBR93686.1"/>
    <property type="molecule type" value="Genomic_DNA"/>
</dbReference>
<dbReference type="InterPro" id="IPR005501">
    <property type="entry name" value="LamB/YcsF/PxpA-like"/>
</dbReference>
<dbReference type="KEGG" id="noy:EXE57_16440"/>
<evidence type="ECO:0000313" key="1">
    <source>
        <dbReference type="EMBL" id="QBR93686.1"/>
    </source>
</evidence>
<dbReference type="PANTHER" id="PTHR30292:SF0">
    <property type="entry name" value="5-OXOPROLINASE SUBUNIT A"/>
    <property type="match status" value="1"/>
</dbReference>
<dbReference type="GO" id="GO:0005975">
    <property type="term" value="P:carbohydrate metabolic process"/>
    <property type="evidence" value="ECO:0007669"/>
    <property type="project" value="InterPro"/>
</dbReference>